<evidence type="ECO:0000256" key="6">
    <source>
        <dbReference type="RuleBase" id="RU004417"/>
    </source>
</evidence>
<keyword evidence="9" id="KW-1185">Reference proteome</keyword>
<dbReference type="SMART" id="SM00839">
    <property type="entry name" value="ELFV_dehydrog"/>
    <property type="match status" value="1"/>
</dbReference>
<dbReference type="Gene3D" id="3.40.50.10860">
    <property type="entry name" value="Leucine Dehydrogenase, chain A, domain 1"/>
    <property type="match status" value="1"/>
</dbReference>
<dbReference type="SUPFAM" id="SSF53223">
    <property type="entry name" value="Aminoacid dehydrogenase-like, N-terminal domain"/>
    <property type="match status" value="1"/>
</dbReference>
<dbReference type="InterPro" id="IPR016211">
    <property type="entry name" value="Glu/Phe/Leu/Val/Trp_DH_bac/arc"/>
</dbReference>
<feature type="domain" description="Glutamate/phenylalanine/leucine/valine/L-tryptophan dehydrogenase C-terminal" evidence="7">
    <location>
        <begin position="146"/>
        <end position="355"/>
    </location>
</feature>
<dbReference type="RefSeq" id="WP_105041306.1">
    <property type="nucleotide sequence ID" value="NZ_PPSL01000010.1"/>
</dbReference>
<dbReference type="InterPro" id="IPR006095">
    <property type="entry name" value="Glu/Leu/Phe/Val/Trp_DH"/>
</dbReference>
<sequence>MQQSVIDTMNAMGHEQVMFCTDPNTGLNAIIAIHNTTLGPSLGGTRLWNYNSHEEAVIDALRLSRGMTYKSAISGLNLGGGKAVLIGDASKLKNEAYWRRYGRFVNNLGGKYITAEDVNTSSKDMEYISMETKHVTGVPEYLGGSGDPSPITAYGVYVGMKAACKKVYGSDSLAGKKVLVQGAGNVGRTLIDHIIEEGGKVYLSDINESNIKKVTDKHSGVEVLSNDKIFDTEFDIYAPCALGASVNTDSINKMKCAIIAGAANNQLADENVHGPMLVAKGITYVPDFLINAGGIINISVELEGYNRDRAIAIVSKIYDRTLENFKMAETENIHNQLAAMKMAEKRLQDIANVKRGL</sequence>
<dbReference type="Gene3D" id="3.40.50.720">
    <property type="entry name" value="NAD(P)-binding Rossmann-like Domain"/>
    <property type="match status" value="1"/>
</dbReference>
<evidence type="ECO:0000313" key="9">
    <source>
        <dbReference type="Proteomes" id="UP000239872"/>
    </source>
</evidence>
<dbReference type="PIRSF" id="PIRSF000188">
    <property type="entry name" value="Phe_leu_dh"/>
    <property type="match status" value="1"/>
</dbReference>
<reference evidence="8 9" key="1">
    <citation type="submission" date="2018-01" db="EMBL/GenBank/DDBJ databases">
        <title>A novel member of the phylum Bacteroidetes isolated from glacier ice.</title>
        <authorList>
            <person name="Liu Q."/>
            <person name="Xin Y.-H."/>
        </authorList>
    </citation>
    <scope>NUCLEOTIDE SEQUENCE [LARGE SCALE GENOMIC DNA]</scope>
    <source>
        <strain evidence="8 9">RB1R16</strain>
    </source>
</reference>
<dbReference type="PRINTS" id="PR00082">
    <property type="entry name" value="GLFDHDRGNASE"/>
</dbReference>
<dbReference type="InterPro" id="IPR036291">
    <property type="entry name" value="NAD(P)-bd_dom_sf"/>
</dbReference>
<dbReference type="GO" id="GO:0000166">
    <property type="term" value="F:nucleotide binding"/>
    <property type="evidence" value="ECO:0007669"/>
    <property type="project" value="UniProtKB-KW"/>
</dbReference>
<keyword evidence="2 6" id="KW-0560">Oxidoreductase</keyword>
<dbReference type="PANTHER" id="PTHR42722:SF1">
    <property type="entry name" value="VALINE DEHYDROGENASE"/>
    <property type="match status" value="1"/>
</dbReference>
<dbReference type="InterPro" id="IPR006096">
    <property type="entry name" value="Glu/Leu/Phe/Val/Trp_DH_C"/>
</dbReference>
<dbReference type="EMBL" id="PPSL01000010">
    <property type="protein sequence ID" value="PQJ08878.1"/>
    <property type="molecule type" value="Genomic_DNA"/>
</dbReference>
<name>A0A2S7SQ80_9BACT</name>
<protein>
    <submittedName>
        <fullName evidence="8">Leucine dehydrogenase</fullName>
    </submittedName>
</protein>
<evidence type="ECO:0000313" key="8">
    <source>
        <dbReference type="EMBL" id="PQJ08878.1"/>
    </source>
</evidence>
<comment type="similarity">
    <text evidence="1 6">Belongs to the Glu/Leu/Phe/Val dehydrogenases family.</text>
</comment>
<comment type="caution">
    <text evidence="8">The sequence shown here is derived from an EMBL/GenBank/DDBJ whole genome shotgun (WGS) entry which is preliminary data.</text>
</comment>
<dbReference type="FunFam" id="3.40.50.10860:FF:000010">
    <property type="entry name" value="Leucine dehydrogenase"/>
    <property type="match status" value="1"/>
</dbReference>
<dbReference type="GO" id="GO:0016639">
    <property type="term" value="F:oxidoreductase activity, acting on the CH-NH2 group of donors, NAD or NADP as acceptor"/>
    <property type="evidence" value="ECO:0007669"/>
    <property type="project" value="InterPro"/>
</dbReference>
<dbReference type="Pfam" id="PF02812">
    <property type="entry name" value="ELFV_dehydrog_N"/>
    <property type="match status" value="1"/>
</dbReference>
<dbReference type="CDD" id="cd01075">
    <property type="entry name" value="NAD_bind_Leu_Phe_Val_DH"/>
    <property type="match status" value="1"/>
</dbReference>
<evidence type="ECO:0000256" key="4">
    <source>
        <dbReference type="PIRSR" id="PIRSR000188-1"/>
    </source>
</evidence>
<evidence type="ECO:0000256" key="1">
    <source>
        <dbReference type="ARBA" id="ARBA00006382"/>
    </source>
</evidence>
<evidence type="ECO:0000256" key="3">
    <source>
        <dbReference type="ARBA" id="ARBA00023027"/>
    </source>
</evidence>
<evidence type="ECO:0000256" key="5">
    <source>
        <dbReference type="PIRSR" id="PIRSR000188-2"/>
    </source>
</evidence>
<dbReference type="InterPro" id="IPR006097">
    <property type="entry name" value="Glu/Leu/Phe/Val/Trp_DH_dimer"/>
</dbReference>
<feature type="active site" description="Proton donor/acceptor" evidence="4">
    <location>
        <position position="82"/>
    </location>
</feature>
<evidence type="ECO:0000259" key="7">
    <source>
        <dbReference type="SMART" id="SM00839"/>
    </source>
</evidence>
<gene>
    <name evidence="8" type="ORF">CJD36_021650</name>
</gene>
<dbReference type="AlphaFoldDB" id="A0A2S7SQ80"/>
<feature type="binding site" evidence="5">
    <location>
        <begin position="182"/>
        <end position="187"/>
    </location>
    <ligand>
        <name>NAD(+)</name>
        <dbReference type="ChEBI" id="CHEBI:57540"/>
    </ligand>
</feature>
<dbReference type="Proteomes" id="UP000239872">
    <property type="component" value="Unassembled WGS sequence"/>
</dbReference>
<accession>A0A2S7SQ80</accession>
<dbReference type="InterPro" id="IPR046346">
    <property type="entry name" value="Aminoacid_DH-like_N_sf"/>
</dbReference>
<dbReference type="PANTHER" id="PTHR42722">
    <property type="entry name" value="LEUCINE DEHYDROGENASE"/>
    <property type="match status" value="1"/>
</dbReference>
<dbReference type="GO" id="GO:0006520">
    <property type="term" value="P:amino acid metabolic process"/>
    <property type="evidence" value="ECO:0007669"/>
    <property type="project" value="InterPro"/>
</dbReference>
<dbReference type="Pfam" id="PF00208">
    <property type="entry name" value="ELFV_dehydrog"/>
    <property type="match status" value="2"/>
</dbReference>
<keyword evidence="3 5" id="KW-0520">NAD</keyword>
<dbReference type="SUPFAM" id="SSF51735">
    <property type="entry name" value="NAD(P)-binding Rossmann-fold domains"/>
    <property type="match status" value="1"/>
</dbReference>
<evidence type="ECO:0000256" key="2">
    <source>
        <dbReference type="ARBA" id="ARBA00023002"/>
    </source>
</evidence>
<proteinExistence type="inferred from homology"/>
<organism evidence="8 9">
    <name type="scientific">Flavipsychrobacter stenotrophus</name>
    <dbReference type="NCBI Taxonomy" id="2077091"/>
    <lineage>
        <taxon>Bacteria</taxon>
        <taxon>Pseudomonadati</taxon>
        <taxon>Bacteroidota</taxon>
        <taxon>Chitinophagia</taxon>
        <taxon>Chitinophagales</taxon>
        <taxon>Chitinophagaceae</taxon>
        <taxon>Flavipsychrobacter</taxon>
    </lineage>
</organism>
<dbReference type="OrthoDB" id="9803297at2"/>
<keyword evidence="5" id="KW-0547">Nucleotide-binding</keyword>